<proteinExistence type="predicted"/>
<protein>
    <submittedName>
        <fullName evidence="1">Uncharacterized protein</fullName>
    </submittedName>
</protein>
<comment type="caution">
    <text evidence="1">The sequence shown here is derived from an EMBL/GenBank/DDBJ whole genome shotgun (WGS) entry which is preliminary data.</text>
</comment>
<accession>A0AAE3LJ98</accession>
<name>A0AAE3LJ98_9FIRM</name>
<gene>
    <name evidence="1" type="ORF">OCV57_00520</name>
</gene>
<evidence type="ECO:0000313" key="1">
    <source>
        <dbReference type="EMBL" id="MCU6704412.1"/>
    </source>
</evidence>
<dbReference type="AlphaFoldDB" id="A0AAE3LJ98"/>
<sequence>MKKKMIMTPTLVFPDDEVVKIDKHKDTNGEYDRAPHFSYQFNCTAGSAMRWALCEYTNLKTGEVNHSYFPKGGDINTFYNGDKVGVNELVFNDIAENGHDYQYQYILFQTDPTTIADDTQYGDGVGLYDMYFCRGKVQRAGSSTSFYINKEIGNLKDAYYYERADGSNYLVGGAYMEIGEERRFIEKYDYKTGMVTLKSAFTNTPTVGTEFRIFTNYFIDKPHYVKCRNDPDCIVTAEVNENNSTRPIHCETTYTHPNHVGLKYYKYYLYQTINSNVVYDGTIQDSTNDTTQVNLGKSIGENIVNKCITIEVEPSGTEGHVTEGINGFISNYNTATGMAIIYCPANTQFVKGAKFTVYSETQKLIGESPAIYNFRLNYDFYVMQAGNSYCVVSEIMTLDDKMYHFSKRVSFQGNELGDLVNNFNCLMINNRIAMLSWNTTLSGTAKIFRRNVNEEDYVFLGTTNTKSFFDTTVGNKQTYEYYVCYGDYKPYKSEQVSVDKDGWFIYSLTDLGTKYNKKYYAISECWEFITGMTDNDITSNIGLAVHTGTGIKPKTTRTVTDYESGSFSADLLTINCPDGRIVDNIDRVKAWTKFIKGKNDFMLKSHKGDVWIINISDNPTRIYDSTSVLGLTNIKYDWIEVEDINDVIIIR</sequence>
<dbReference type="RefSeq" id="WP_267300179.1">
    <property type="nucleotide sequence ID" value="NZ_JAOQJZ010000001.1"/>
</dbReference>
<organism evidence="1 2">
    <name type="scientific">Hominimerdicola aceti</name>
    <dbReference type="NCBI Taxonomy" id="2981726"/>
    <lineage>
        <taxon>Bacteria</taxon>
        <taxon>Bacillati</taxon>
        <taxon>Bacillota</taxon>
        <taxon>Clostridia</taxon>
        <taxon>Eubacteriales</taxon>
        <taxon>Oscillospiraceae</taxon>
        <taxon>Hominimerdicola</taxon>
    </lineage>
</organism>
<evidence type="ECO:0000313" key="2">
    <source>
        <dbReference type="Proteomes" id="UP001208131"/>
    </source>
</evidence>
<dbReference type="EMBL" id="JAOQJZ010000001">
    <property type="protein sequence ID" value="MCU6704412.1"/>
    <property type="molecule type" value="Genomic_DNA"/>
</dbReference>
<keyword evidence="2" id="KW-1185">Reference proteome</keyword>
<dbReference type="Proteomes" id="UP001208131">
    <property type="component" value="Unassembled WGS sequence"/>
</dbReference>
<reference evidence="1 2" key="1">
    <citation type="journal article" date="2021" name="ISME Commun">
        <title>Automated analysis of genomic sequences facilitates high-throughput and comprehensive description of bacteria.</title>
        <authorList>
            <person name="Hitch T.C.A."/>
        </authorList>
    </citation>
    <scope>NUCLEOTIDE SEQUENCE [LARGE SCALE GENOMIC DNA]</scope>
    <source>
        <strain evidence="1 2">Sanger_31</strain>
    </source>
</reference>